<feature type="domain" description="CxC2-like cysteine cluster KDZ transposase-associated" evidence="1">
    <location>
        <begin position="63"/>
        <end position="169"/>
    </location>
</feature>
<proteinExistence type="predicted"/>
<organism evidence="2 3">
    <name type="scientific">Mycena alexandri</name>
    <dbReference type="NCBI Taxonomy" id="1745969"/>
    <lineage>
        <taxon>Eukaryota</taxon>
        <taxon>Fungi</taxon>
        <taxon>Dikarya</taxon>
        <taxon>Basidiomycota</taxon>
        <taxon>Agaricomycotina</taxon>
        <taxon>Agaricomycetes</taxon>
        <taxon>Agaricomycetidae</taxon>
        <taxon>Agaricales</taxon>
        <taxon>Marasmiineae</taxon>
        <taxon>Mycenaceae</taxon>
        <taxon>Mycena</taxon>
    </lineage>
</organism>
<dbReference type="Proteomes" id="UP001218188">
    <property type="component" value="Unassembled WGS sequence"/>
</dbReference>
<dbReference type="EMBL" id="JARJCM010000148">
    <property type="protein sequence ID" value="KAJ7025856.1"/>
    <property type="molecule type" value="Genomic_DNA"/>
</dbReference>
<sequence>MNCGGCGQVVAPVGQRKPDIGTCICQQCRDGLRCDTCIMQEHAAKPLHLVSEWNGDFWTRTMLKDIGLIYQMGHEGRRCKFPQHFVRSLTVIDTTGVHEIKYQFCACSCSDTATNLKQFLRNAWYPASFTDPDTCATFKVLDTFRLLNVVANVNARDFVTALERLTNATTKTGLRWMPDRYKAFLMMTRQWAFLQRLRRTARCHDPEGIVATKPGECMVNCWGCPFHGRNTPSDWRSIDPKYRLVQVNSLLRAY</sequence>
<name>A0AAD6SFK0_9AGAR</name>
<keyword evidence="3" id="KW-1185">Reference proteome</keyword>
<evidence type="ECO:0000313" key="3">
    <source>
        <dbReference type="Proteomes" id="UP001218188"/>
    </source>
</evidence>
<dbReference type="AlphaFoldDB" id="A0AAD6SFK0"/>
<evidence type="ECO:0000313" key="2">
    <source>
        <dbReference type="EMBL" id="KAJ7025856.1"/>
    </source>
</evidence>
<protein>
    <recommendedName>
        <fullName evidence="1">CxC2-like cysteine cluster KDZ transposase-associated domain-containing protein</fullName>
    </recommendedName>
</protein>
<dbReference type="Pfam" id="PF18803">
    <property type="entry name" value="CxC2"/>
    <property type="match status" value="1"/>
</dbReference>
<gene>
    <name evidence="2" type="ORF">C8F04DRAFT_967249</name>
</gene>
<evidence type="ECO:0000259" key="1">
    <source>
        <dbReference type="Pfam" id="PF18803"/>
    </source>
</evidence>
<accession>A0AAD6SFK0</accession>
<dbReference type="InterPro" id="IPR041457">
    <property type="entry name" value="CxC2_KDZ-assoc"/>
</dbReference>
<comment type="caution">
    <text evidence="2">The sequence shown here is derived from an EMBL/GenBank/DDBJ whole genome shotgun (WGS) entry which is preliminary data.</text>
</comment>
<reference evidence="2" key="1">
    <citation type="submission" date="2023-03" db="EMBL/GenBank/DDBJ databases">
        <title>Massive genome expansion in bonnet fungi (Mycena s.s.) driven by repeated elements and novel gene families across ecological guilds.</title>
        <authorList>
            <consortium name="Lawrence Berkeley National Laboratory"/>
            <person name="Harder C.B."/>
            <person name="Miyauchi S."/>
            <person name="Viragh M."/>
            <person name="Kuo A."/>
            <person name="Thoen E."/>
            <person name="Andreopoulos B."/>
            <person name="Lu D."/>
            <person name="Skrede I."/>
            <person name="Drula E."/>
            <person name="Henrissat B."/>
            <person name="Morin E."/>
            <person name="Kohler A."/>
            <person name="Barry K."/>
            <person name="LaButti K."/>
            <person name="Morin E."/>
            <person name="Salamov A."/>
            <person name="Lipzen A."/>
            <person name="Mereny Z."/>
            <person name="Hegedus B."/>
            <person name="Baldrian P."/>
            <person name="Stursova M."/>
            <person name="Weitz H."/>
            <person name="Taylor A."/>
            <person name="Grigoriev I.V."/>
            <person name="Nagy L.G."/>
            <person name="Martin F."/>
            <person name="Kauserud H."/>
        </authorList>
    </citation>
    <scope>NUCLEOTIDE SEQUENCE</scope>
    <source>
        <strain evidence="2">CBHHK200</strain>
    </source>
</reference>